<comment type="caution">
    <text evidence="1">The sequence shown here is derived from an EMBL/GenBank/DDBJ whole genome shotgun (WGS) entry which is preliminary data.</text>
</comment>
<dbReference type="AlphaFoldDB" id="A0A552JHV4"/>
<proteinExistence type="predicted"/>
<accession>A0A552JHV4</accession>
<dbReference type="Proteomes" id="UP000320523">
    <property type="component" value="Unassembled WGS sequence"/>
</dbReference>
<sequence length="63" mass="6912">MVRSLKSIAEAVEVVLGNAPYKIALCYAVPLASHLRTFKEKVILDGDEVSSILFKQGNCISQF</sequence>
<evidence type="ECO:0000313" key="1">
    <source>
        <dbReference type="EMBL" id="TRU95034.1"/>
    </source>
</evidence>
<protein>
    <submittedName>
        <fullName evidence="1">Uncharacterized protein</fullName>
    </submittedName>
</protein>
<evidence type="ECO:0000313" key="2">
    <source>
        <dbReference type="Proteomes" id="UP000320523"/>
    </source>
</evidence>
<dbReference type="EMBL" id="SFAT01000145">
    <property type="protein sequence ID" value="TRU95034.1"/>
    <property type="molecule type" value="Genomic_DNA"/>
</dbReference>
<organism evidence="1 2">
    <name type="scientific">Microcystis wesenbergii Mw_QC_S_20081001_S30D</name>
    <dbReference type="NCBI Taxonomy" id="2486245"/>
    <lineage>
        <taxon>Bacteria</taxon>
        <taxon>Bacillati</taxon>
        <taxon>Cyanobacteriota</taxon>
        <taxon>Cyanophyceae</taxon>
        <taxon>Oscillatoriophycideae</taxon>
        <taxon>Chroococcales</taxon>
        <taxon>Microcystaceae</taxon>
        <taxon>Microcystis</taxon>
    </lineage>
</organism>
<reference evidence="1 2" key="1">
    <citation type="submission" date="2019-01" db="EMBL/GenBank/DDBJ databases">
        <title>Coherence of Microcystis species and biogeography revealed through population genomics.</title>
        <authorList>
            <person name="Perez-Carrascal O.M."/>
            <person name="Terrat Y."/>
            <person name="Giani A."/>
            <person name="Fortin N."/>
            <person name="Tromas N."/>
            <person name="Shapiro B.J."/>
        </authorList>
    </citation>
    <scope>NUCLEOTIDE SEQUENCE [LARGE SCALE GENOMIC DNA]</scope>
    <source>
        <strain evidence="1">Mw_QC_S_20081001_S30D</strain>
    </source>
</reference>
<name>A0A552JHV4_9CHRO</name>
<gene>
    <name evidence="1" type="ORF">EWV75_14595</name>
</gene>